<keyword evidence="3" id="KW-1185">Reference proteome</keyword>
<feature type="compositionally biased region" description="Polar residues" evidence="1">
    <location>
        <begin position="45"/>
        <end position="54"/>
    </location>
</feature>
<name>A0A1B9GX39_9TREE</name>
<sequence>MLSEPSTQRMAVSDEWRAWWAEEVKKTKARVALRSSSVKLDPGNSGPSTSAPQSERTEADEDGAKETQTANEIGRKKLSDEEIRDQVLKKEHRDRDQWGGRLPGHGGT</sequence>
<dbReference type="Proteomes" id="UP000092666">
    <property type="component" value="Unassembled WGS sequence"/>
</dbReference>
<dbReference type="STRING" id="1296120.A0A1B9GX39"/>
<evidence type="ECO:0000256" key="1">
    <source>
        <dbReference type="SAM" id="MobiDB-lite"/>
    </source>
</evidence>
<dbReference type="EMBL" id="KI669498">
    <property type="protein sequence ID" value="OCF35593.1"/>
    <property type="molecule type" value="Genomic_DNA"/>
</dbReference>
<gene>
    <name evidence="2" type="ORF">I316_02648</name>
</gene>
<accession>A0A1B9GX39</accession>
<protein>
    <submittedName>
        <fullName evidence="2">Uncharacterized protein</fullName>
    </submittedName>
</protein>
<reference evidence="2 3" key="1">
    <citation type="submission" date="2013-07" db="EMBL/GenBank/DDBJ databases">
        <title>The Genome Sequence of Cryptococcus heveanensis BCC8398.</title>
        <authorList>
            <consortium name="The Broad Institute Genome Sequencing Platform"/>
            <person name="Cuomo C."/>
            <person name="Litvintseva A."/>
            <person name="Chen Y."/>
            <person name="Heitman J."/>
            <person name="Sun S."/>
            <person name="Springer D."/>
            <person name="Dromer F."/>
            <person name="Young S.K."/>
            <person name="Zeng Q."/>
            <person name="Gargeya S."/>
            <person name="Fitzgerald M."/>
            <person name="Abouelleil A."/>
            <person name="Alvarado L."/>
            <person name="Berlin A.M."/>
            <person name="Chapman S.B."/>
            <person name="Dewar J."/>
            <person name="Goldberg J."/>
            <person name="Griggs A."/>
            <person name="Gujja S."/>
            <person name="Hansen M."/>
            <person name="Howarth C."/>
            <person name="Imamovic A."/>
            <person name="Larimer J."/>
            <person name="McCowan C."/>
            <person name="Murphy C."/>
            <person name="Pearson M."/>
            <person name="Priest M."/>
            <person name="Roberts A."/>
            <person name="Saif S."/>
            <person name="Shea T."/>
            <person name="Sykes S."/>
            <person name="Wortman J."/>
            <person name="Nusbaum C."/>
            <person name="Birren B."/>
        </authorList>
    </citation>
    <scope>NUCLEOTIDE SEQUENCE [LARGE SCALE GENOMIC DNA]</scope>
    <source>
        <strain evidence="2 3">BCC8398</strain>
    </source>
</reference>
<dbReference type="OrthoDB" id="273010at2759"/>
<evidence type="ECO:0000313" key="3">
    <source>
        <dbReference type="Proteomes" id="UP000092666"/>
    </source>
</evidence>
<feature type="region of interest" description="Disordered" evidence="1">
    <location>
        <begin position="33"/>
        <end position="108"/>
    </location>
</feature>
<evidence type="ECO:0000313" key="2">
    <source>
        <dbReference type="EMBL" id="OCF35593.1"/>
    </source>
</evidence>
<feature type="compositionally biased region" description="Basic and acidic residues" evidence="1">
    <location>
        <begin position="73"/>
        <end position="98"/>
    </location>
</feature>
<organism evidence="2 3">
    <name type="scientific">Kwoniella heveanensis BCC8398</name>
    <dbReference type="NCBI Taxonomy" id="1296120"/>
    <lineage>
        <taxon>Eukaryota</taxon>
        <taxon>Fungi</taxon>
        <taxon>Dikarya</taxon>
        <taxon>Basidiomycota</taxon>
        <taxon>Agaricomycotina</taxon>
        <taxon>Tremellomycetes</taxon>
        <taxon>Tremellales</taxon>
        <taxon>Cryptococcaceae</taxon>
        <taxon>Kwoniella</taxon>
    </lineage>
</organism>
<proteinExistence type="predicted"/>
<dbReference type="AlphaFoldDB" id="A0A1B9GX39"/>
<reference evidence="3" key="2">
    <citation type="submission" date="2013-12" db="EMBL/GenBank/DDBJ databases">
        <title>Evolution of pathogenesis and genome organization in the Tremellales.</title>
        <authorList>
            <person name="Cuomo C."/>
            <person name="Litvintseva A."/>
            <person name="Heitman J."/>
            <person name="Chen Y."/>
            <person name="Sun S."/>
            <person name="Springer D."/>
            <person name="Dromer F."/>
            <person name="Young S."/>
            <person name="Zeng Q."/>
            <person name="Chapman S."/>
            <person name="Gujja S."/>
            <person name="Saif S."/>
            <person name="Birren B."/>
        </authorList>
    </citation>
    <scope>NUCLEOTIDE SEQUENCE [LARGE SCALE GENOMIC DNA]</scope>
    <source>
        <strain evidence="3">BCC8398</strain>
    </source>
</reference>